<keyword evidence="2" id="KW-0812">Transmembrane</keyword>
<name>A0A2N3IEJ5_9BACT</name>
<accession>A0A2N3IEJ5</accession>
<dbReference type="AlphaFoldDB" id="A0A2N3IEJ5"/>
<dbReference type="RefSeq" id="WP_101308391.1">
    <property type="nucleotide sequence ID" value="NZ_MVDE01000003.1"/>
</dbReference>
<evidence type="ECO:0000259" key="3">
    <source>
        <dbReference type="Pfam" id="PF13439"/>
    </source>
</evidence>
<dbReference type="EMBL" id="MVDE01000003">
    <property type="protein sequence ID" value="PKQ68742.1"/>
    <property type="molecule type" value="Genomic_DNA"/>
</dbReference>
<dbReference type="CDD" id="cd03794">
    <property type="entry name" value="GT4_WbuB-like"/>
    <property type="match status" value="1"/>
</dbReference>
<evidence type="ECO:0000256" key="1">
    <source>
        <dbReference type="ARBA" id="ARBA00022679"/>
    </source>
</evidence>
<evidence type="ECO:0000256" key="2">
    <source>
        <dbReference type="SAM" id="Phobius"/>
    </source>
</evidence>
<dbReference type="SUPFAM" id="SSF53756">
    <property type="entry name" value="UDP-Glycosyltransferase/glycogen phosphorylase"/>
    <property type="match status" value="1"/>
</dbReference>
<dbReference type="PANTHER" id="PTHR46401:SF2">
    <property type="entry name" value="GLYCOSYLTRANSFERASE WBBK-RELATED"/>
    <property type="match status" value="1"/>
</dbReference>
<keyword evidence="2" id="KW-0472">Membrane</keyword>
<dbReference type="Pfam" id="PF13692">
    <property type="entry name" value="Glyco_trans_1_4"/>
    <property type="match status" value="1"/>
</dbReference>
<keyword evidence="5" id="KW-1185">Reference proteome</keyword>
<dbReference type="InterPro" id="IPR028098">
    <property type="entry name" value="Glyco_trans_4-like_N"/>
</dbReference>
<dbReference type="Proteomes" id="UP000233618">
    <property type="component" value="Unassembled WGS sequence"/>
</dbReference>
<organism evidence="4 5">
    <name type="scientific">Labilibaculum manganireducens</name>
    <dbReference type="NCBI Taxonomy" id="1940525"/>
    <lineage>
        <taxon>Bacteria</taxon>
        <taxon>Pseudomonadati</taxon>
        <taxon>Bacteroidota</taxon>
        <taxon>Bacteroidia</taxon>
        <taxon>Marinilabiliales</taxon>
        <taxon>Marinifilaceae</taxon>
        <taxon>Labilibaculum</taxon>
    </lineage>
</organism>
<evidence type="ECO:0000313" key="4">
    <source>
        <dbReference type="EMBL" id="PKQ68742.1"/>
    </source>
</evidence>
<evidence type="ECO:0000313" key="5">
    <source>
        <dbReference type="Proteomes" id="UP000233618"/>
    </source>
</evidence>
<protein>
    <recommendedName>
        <fullName evidence="3">Glycosyltransferase subfamily 4-like N-terminal domain-containing protein</fullName>
    </recommendedName>
</protein>
<sequence length="402" mass="45770">MKILFVSQYFWPETFKGNDIVFELAKKGHEITVLTAKPNYPEGNFYEGYGFFKPNEEIVNGVRIIRTPIIPRKNGNAIHLALNYFSFVFFSFIIFLFKLKNNYDIILVQQLSPIFSALPGVWMKKKYKIPMVLWVLDLWPESISAASNFKSGILLDWINSIVKKVYSSSDHILISSRNFEKSIKEKVKKNIDITYFPNWAEDLFTNKNGVLTNISGLSSGFNIMFAGNVGESQDFESILKAAKITETAGVNWIIIGEGRKTSWVKQEIKEKQLSNVYLLGRHPIEMMPSFFKKADVMLVSLKDEPIFSLTVPAKIQAYMASGKIILGMLNGEGAELIKISKCGFSVPAGNFIQLAEKAIFLASLSSQEKKIFEKNALSHYNDFFDKKMLFDQLERILKSVKH</sequence>
<reference evidence="4 5" key="1">
    <citation type="journal article" date="2017" name="Front. Microbiol.">
        <title>Labilibaculum manganireducens gen. nov., sp. nov. and Labilibaculum filiforme sp. nov., Novel Bacteroidetes Isolated from Subsurface Sediments of the Baltic Sea.</title>
        <authorList>
            <person name="Vandieken V."/>
            <person name="Marshall I.P."/>
            <person name="Niemann H."/>
            <person name="Engelen B."/>
            <person name="Cypionka H."/>
        </authorList>
    </citation>
    <scope>NUCLEOTIDE SEQUENCE [LARGE SCALE GENOMIC DNA]</scope>
    <source>
        <strain evidence="4 5">59.10-2M</strain>
    </source>
</reference>
<keyword evidence="2" id="KW-1133">Transmembrane helix</keyword>
<feature type="transmembrane region" description="Helical" evidence="2">
    <location>
        <begin position="80"/>
        <end position="99"/>
    </location>
</feature>
<comment type="caution">
    <text evidence="4">The sequence shown here is derived from an EMBL/GenBank/DDBJ whole genome shotgun (WGS) entry which is preliminary data.</text>
</comment>
<dbReference type="PANTHER" id="PTHR46401">
    <property type="entry name" value="GLYCOSYLTRANSFERASE WBBK-RELATED"/>
    <property type="match status" value="1"/>
</dbReference>
<dbReference type="GO" id="GO:0016757">
    <property type="term" value="F:glycosyltransferase activity"/>
    <property type="evidence" value="ECO:0007669"/>
    <property type="project" value="TreeGrafter"/>
</dbReference>
<dbReference type="GO" id="GO:0009103">
    <property type="term" value="P:lipopolysaccharide biosynthetic process"/>
    <property type="evidence" value="ECO:0007669"/>
    <property type="project" value="TreeGrafter"/>
</dbReference>
<gene>
    <name evidence="4" type="ORF">BZG01_03220</name>
</gene>
<dbReference type="Pfam" id="PF13439">
    <property type="entry name" value="Glyco_transf_4"/>
    <property type="match status" value="1"/>
</dbReference>
<keyword evidence="1" id="KW-0808">Transferase</keyword>
<feature type="domain" description="Glycosyltransferase subfamily 4-like N-terminal" evidence="3">
    <location>
        <begin position="21"/>
        <end position="198"/>
    </location>
</feature>
<dbReference type="Gene3D" id="3.40.50.2000">
    <property type="entry name" value="Glycogen Phosphorylase B"/>
    <property type="match status" value="2"/>
</dbReference>
<proteinExistence type="predicted"/>